<dbReference type="CTD" id="75578250"/>
<dbReference type="RefSeq" id="XP_051067543.1">
    <property type="nucleotide sequence ID" value="XM_051219153.1"/>
</dbReference>
<organism evidence="2 3">
    <name type="scientific">Schistosoma haematobium</name>
    <name type="common">Blood fluke</name>
    <dbReference type="NCBI Taxonomy" id="6185"/>
    <lineage>
        <taxon>Eukaryota</taxon>
        <taxon>Metazoa</taxon>
        <taxon>Spiralia</taxon>
        <taxon>Lophotrochozoa</taxon>
        <taxon>Platyhelminthes</taxon>
        <taxon>Trematoda</taxon>
        <taxon>Digenea</taxon>
        <taxon>Strigeidida</taxon>
        <taxon>Schistosomatoidea</taxon>
        <taxon>Schistosomatidae</taxon>
        <taxon>Schistosoma</taxon>
    </lineage>
</organism>
<dbReference type="AlphaFoldDB" id="A0A922IQJ7"/>
<keyword evidence="1" id="KW-0812">Transmembrane</keyword>
<reference evidence="2" key="3">
    <citation type="submission" date="2021-06" db="EMBL/GenBank/DDBJ databases">
        <title>Chromosome-level genome assembly for S. haematobium.</title>
        <authorList>
            <person name="Stroehlein A.J."/>
        </authorList>
    </citation>
    <scope>NUCLEOTIDE SEQUENCE</scope>
</reference>
<reference evidence="2" key="2">
    <citation type="journal article" date="2019" name="Gigascience">
        <title>High-quality Schistosoma haematobium genome achieved by single-molecule and long-range sequencing.</title>
        <authorList>
            <person name="Stroehlein A.J."/>
            <person name="Korhonen P.K."/>
            <person name="Chong T.M."/>
            <person name="Lim Y.L."/>
            <person name="Chan K.G."/>
            <person name="Webster B."/>
            <person name="Rollinson D."/>
            <person name="Brindley P.J."/>
            <person name="Gasser R.B."/>
            <person name="Young N.D."/>
        </authorList>
    </citation>
    <scope>NUCLEOTIDE SEQUENCE</scope>
</reference>
<reference evidence="2" key="1">
    <citation type="journal article" date="2012" name="Nat. Genet.">
        <title>Whole-genome sequence of Schistosoma haematobium.</title>
        <authorList>
            <person name="Young N.D."/>
            <person name="Jex A.R."/>
            <person name="Li B."/>
            <person name="Liu S."/>
            <person name="Yang L."/>
            <person name="Xiong Z."/>
            <person name="Li Y."/>
            <person name="Cantacessi C."/>
            <person name="Hall R.S."/>
            <person name="Xu X."/>
            <person name="Chen F."/>
            <person name="Wu X."/>
            <person name="Zerlotini A."/>
            <person name="Oliveira G."/>
            <person name="Hofmann A."/>
            <person name="Zhang G."/>
            <person name="Fang X."/>
            <person name="Kang Y."/>
            <person name="Campbell B.E."/>
            <person name="Loukas A."/>
            <person name="Ranganathan S."/>
            <person name="Rollinson D."/>
            <person name="Rinaldi G."/>
            <person name="Brindley P.J."/>
            <person name="Yang H."/>
            <person name="Wang J."/>
            <person name="Wang J."/>
            <person name="Gasser R.B."/>
        </authorList>
    </citation>
    <scope>NUCLEOTIDE SEQUENCE</scope>
</reference>
<keyword evidence="1" id="KW-0472">Membrane</keyword>
<name>A0A922IQJ7_SCHHA</name>
<gene>
    <name evidence="2" type="ORF">MS3_00010757</name>
</gene>
<evidence type="ECO:0000256" key="1">
    <source>
        <dbReference type="SAM" id="Phobius"/>
    </source>
</evidence>
<feature type="transmembrane region" description="Helical" evidence="1">
    <location>
        <begin position="37"/>
        <end position="61"/>
    </location>
</feature>
<dbReference type="EMBL" id="AMPZ03000004">
    <property type="protein sequence ID" value="KAH9584773.1"/>
    <property type="molecule type" value="Genomic_DNA"/>
</dbReference>
<dbReference type="KEGG" id="shx:MS3_00010757"/>
<protein>
    <submittedName>
        <fullName evidence="2">Uncharacterized protein</fullName>
    </submittedName>
</protein>
<proteinExistence type="predicted"/>
<accession>A0A922IQJ7</accession>
<dbReference type="Proteomes" id="UP000471633">
    <property type="component" value="Unassembled WGS sequence"/>
</dbReference>
<evidence type="ECO:0000313" key="2">
    <source>
        <dbReference type="EMBL" id="KAH9584773.1"/>
    </source>
</evidence>
<comment type="caution">
    <text evidence="2">The sequence shown here is derived from an EMBL/GenBank/DDBJ whole genome shotgun (WGS) entry which is preliminary data.</text>
</comment>
<evidence type="ECO:0000313" key="3">
    <source>
        <dbReference type="Proteomes" id="UP000471633"/>
    </source>
</evidence>
<dbReference type="GeneID" id="75578250"/>
<keyword evidence="1" id="KW-1133">Transmembrane helix</keyword>
<reference evidence="2" key="4">
    <citation type="journal article" date="2022" name="PLoS Pathog.">
        <title>Chromosome-level genome of Schistosoma haematobium underpins genome-wide explorations of molecular variation.</title>
        <authorList>
            <person name="Stroehlein A.J."/>
            <person name="Korhonen P.K."/>
            <person name="Lee V.V."/>
            <person name="Ralph S.A."/>
            <person name="Mentink-Kane M."/>
            <person name="You H."/>
            <person name="McManus D.P."/>
            <person name="Tchuente L.T."/>
            <person name="Stothard J.R."/>
            <person name="Kaur P."/>
            <person name="Dudchenko O."/>
            <person name="Aiden E.L."/>
            <person name="Yang B."/>
            <person name="Yang H."/>
            <person name="Emery A.M."/>
            <person name="Webster B.L."/>
            <person name="Brindley P.J."/>
            <person name="Rollinson D."/>
            <person name="Chang B.C.H."/>
            <person name="Gasser R.B."/>
            <person name="Young N.D."/>
        </authorList>
    </citation>
    <scope>NUCLEOTIDE SEQUENCE</scope>
</reference>
<keyword evidence="3" id="KW-1185">Reference proteome</keyword>
<sequence length="168" mass="19618">MRRCYSLMIIKNINIMYIVTFDKEDTFSIIIYTTNNYILLTHYIIMFTDIKLLLFYLIFLLCKPNIKCYYTNFKTIDWSNPLTLSEAILAGQAAIEELDSNSPLSSSSSSSSSLSTLSRRKFIPSNIDYYPTWSESYLYLKPQRNIDEELRQLKAEPPRGLPNVMRYG</sequence>